<comment type="caution">
    <text evidence="1">The sequence shown here is derived from an EMBL/GenBank/DDBJ whole genome shotgun (WGS) entry which is preliminary data.</text>
</comment>
<dbReference type="EMBL" id="CAUJNA010001025">
    <property type="protein sequence ID" value="CAJ1383561.1"/>
    <property type="molecule type" value="Genomic_DNA"/>
</dbReference>
<dbReference type="Proteomes" id="UP001178507">
    <property type="component" value="Unassembled WGS sequence"/>
</dbReference>
<evidence type="ECO:0000313" key="2">
    <source>
        <dbReference type="Proteomes" id="UP001178507"/>
    </source>
</evidence>
<evidence type="ECO:0000313" key="1">
    <source>
        <dbReference type="EMBL" id="CAJ1383561.1"/>
    </source>
</evidence>
<gene>
    <name evidence="1" type="ORF">EVOR1521_LOCUS10657</name>
</gene>
<accession>A0AA36IB70</accession>
<sequence>MLLFLAREERRKAAAVTSSLQRGADRLKEANKISAETEVPGRANCPMCGKDLNLSNAPQQNFERKIGRGWGNPWILPY</sequence>
<proteinExistence type="predicted"/>
<protein>
    <submittedName>
        <fullName evidence="1">Uncharacterized protein</fullName>
    </submittedName>
</protein>
<organism evidence="1 2">
    <name type="scientific">Effrenium voratum</name>
    <dbReference type="NCBI Taxonomy" id="2562239"/>
    <lineage>
        <taxon>Eukaryota</taxon>
        <taxon>Sar</taxon>
        <taxon>Alveolata</taxon>
        <taxon>Dinophyceae</taxon>
        <taxon>Suessiales</taxon>
        <taxon>Symbiodiniaceae</taxon>
        <taxon>Effrenium</taxon>
    </lineage>
</organism>
<name>A0AA36IB70_9DINO</name>
<keyword evidence="2" id="KW-1185">Reference proteome</keyword>
<reference evidence="1" key="1">
    <citation type="submission" date="2023-08" db="EMBL/GenBank/DDBJ databases">
        <authorList>
            <person name="Chen Y."/>
            <person name="Shah S."/>
            <person name="Dougan E. K."/>
            <person name="Thang M."/>
            <person name="Chan C."/>
        </authorList>
    </citation>
    <scope>NUCLEOTIDE SEQUENCE</scope>
</reference>
<dbReference type="AlphaFoldDB" id="A0AA36IB70"/>